<dbReference type="Gene3D" id="1.10.10.10">
    <property type="entry name" value="Winged helix-like DNA-binding domain superfamily/Winged helix DNA-binding domain"/>
    <property type="match status" value="1"/>
</dbReference>
<dbReference type="SUPFAM" id="SSF47413">
    <property type="entry name" value="lambda repressor-like DNA-binding domains"/>
    <property type="match status" value="1"/>
</dbReference>
<protein>
    <submittedName>
        <fullName evidence="3">Tetratricopeptide repeat protein</fullName>
    </submittedName>
</protein>
<organism evidence="3 4">
    <name type="scientific">Actinophytocola oryzae</name>
    <dbReference type="NCBI Taxonomy" id="502181"/>
    <lineage>
        <taxon>Bacteria</taxon>
        <taxon>Bacillati</taxon>
        <taxon>Actinomycetota</taxon>
        <taxon>Actinomycetes</taxon>
        <taxon>Pseudonocardiales</taxon>
        <taxon>Pseudonocardiaceae</taxon>
    </lineage>
</organism>
<evidence type="ECO:0000313" key="4">
    <source>
        <dbReference type="Proteomes" id="UP000294927"/>
    </source>
</evidence>
<dbReference type="GO" id="GO:0003677">
    <property type="term" value="F:DNA binding"/>
    <property type="evidence" value="ECO:0007669"/>
    <property type="project" value="InterPro"/>
</dbReference>
<dbReference type="InterPro" id="IPR036388">
    <property type="entry name" value="WH-like_DNA-bd_sf"/>
</dbReference>
<dbReference type="PANTHER" id="PTHR47691">
    <property type="entry name" value="REGULATOR-RELATED"/>
    <property type="match status" value="1"/>
</dbReference>
<keyword evidence="1" id="KW-0802">TPR repeat</keyword>
<dbReference type="Gene3D" id="3.40.50.300">
    <property type="entry name" value="P-loop containing nucleotide triphosphate hydrolases"/>
    <property type="match status" value="1"/>
</dbReference>
<proteinExistence type="predicted"/>
<dbReference type="InterPro" id="IPR027417">
    <property type="entry name" value="P-loop_NTPase"/>
</dbReference>
<dbReference type="SMART" id="SM00028">
    <property type="entry name" value="TPR"/>
    <property type="match status" value="8"/>
</dbReference>
<dbReference type="Pfam" id="PF13560">
    <property type="entry name" value="HTH_31"/>
    <property type="match status" value="1"/>
</dbReference>
<dbReference type="SUPFAM" id="SSF48452">
    <property type="entry name" value="TPR-like"/>
    <property type="match status" value="2"/>
</dbReference>
<dbReference type="EMBL" id="SOCP01000005">
    <property type="protein sequence ID" value="TDV52314.1"/>
    <property type="molecule type" value="Genomic_DNA"/>
</dbReference>
<dbReference type="Proteomes" id="UP000294927">
    <property type="component" value="Unassembled WGS sequence"/>
</dbReference>
<dbReference type="RefSeq" id="WP_133903687.1">
    <property type="nucleotide sequence ID" value="NZ_SOCP01000005.1"/>
</dbReference>
<dbReference type="InterPro" id="IPR011990">
    <property type="entry name" value="TPR-like_helical_dom_sf"/>
</dbReference>
<dbReference type="OrthoDB" id="4507225at2"/>
<gene>
    <name evidence="3" type="ORF">CLV71_105446</name>
</gene>
<reference evidence="3 4" key="1">
    <citation type="submission" date="2019-03" db="EMBL/GenBank/DDBJ databases">
        <title>Genomic Encyclopedia of Archaeal and Bacterial Type Strains, Phase II (KMG-II): from individual species to whole genera.</title>
        <authorList>
            <person name="Goeker M."/>
        </authorList>
    </citation>
    <scope>NUCLEOTIDE SEQUENCE [LARGE SCALE GENOMIC DNA]</scope>
    <source>
        <strain evidence="3 4">DSM 45499</strain>
    </source>
</reference>
<accession>A0A4R7VRG7</accession>
<dbReference type="Gene3D" id="1.25.40.10">
    <property type="entry name" value="Tetratricopeptide repeat domain"/>
    <property type="match status" value="3"/>
</dbReference>
<dbReference type="PRINTS" id="PR00364">
    <property type="entry name" value="DISEASERSIST"/>
</dbReference>
<dbReference type="AlphaFoldDB" id="A0A4R7VRG7"/>
<dbReference type="InterPro" id="IPR001387">
    <property type="entry name" value="Cro/C1-type_HTH"/>
</dbReference>
<name>A0A4R7VRG7_9PSEU</name>
<dbReference type="CDD" id="cd00093">
    <property type="entry name" value="HTH_XRE"/>
    <property type="match status" value="1"/>
</dbReference>
<dbReference type="PROSITE" id="PS50943">
    <property type="entry name" value="HTH_CROC1"/>
    <property type="match status" value="1"/>
</dbReference>
<dbReference type="SMART" id="SM00530">
    <property type="entry name" value="HTH_XRE"/>
    <property type="match status" value="1"/>
</dbReference>
<comment type="caution">
    <text evidence="3">The sequence shown here is derived from an EMBL/GenBank/DDBJ whole genome shotgun (WGS) entry which is preliminary data.</text>
</comment>
<evidence type="ECO:0000259" key="2">
    <source>
        <dbReference type="PROSITE" id="PS50943"/>
    </source>
</evidence>
<feature type="domain" description="HTH cro/C1-type" evidence="2">
    <location>
        <begin position="34"/>
        <end position="80"/>
    </location>
</feature>
<dbReference type="GO" id="GO:0043531">
    <property type="term" value="F:ADP binding"/>
    <property type="evidence" value="ECO:0007669"/>
    <property type="project" value="InterPro"/>
</dbReference>
<dbReference type="PROSITE" id="PS50005">
    <property type="entry name" value="TPR"/>
    <property type="match status" value="2"/>
</dbReference>
<dbReference type="InterPro" id="IPR019734">
    <property type="entry name" value="TPR_rpt"/>
</dbReference>
<dbReference type="InterPro" id="IPR010982">
    <property type="entry name" value="Lambda_DNA-bd_dom_sf"/>
</dbReference>
<sequence length="883" mass="96082">MEGPEPRRIQTLAELSLELELLRARAAPGSRKTKVSLAELAKRVGEPRSTIHSYVTGRYLAPPEVLDRMVAALGATPAELREWGEAWFRVSADLEVRKHPSETVPRELPADVPAFTGRAVELAALDRLLDDSGRDTRAVVLSAVAGMAGVGKTALAVHWGRAVTDAFPDGSLYIDLRGYDPDEPVRPGDALARFLRTLGPHGADIPYDPAERAARYRTLLDGRRMLIILDNARNTEQVRPLLPGAASCFVIVTSRDRLSGLVSRHGARRIDLDLLPATDATALLRRLVGRRIDADPASADRLAAYCARLPLALRVAAESAVARPGMALASLAGELADEHRRLELLQAGDDPRTAIRTVFSWSYDHLPAQAARMFRLLGLHPGTAITVTAAARLCATGATEAERMLDTLADAHLVQPTRHGYRMHDLVRAWARERATTGEAETDRRAALTRLLDYYLHTAAVAVKLLYPHERSPQLAITAPVPVADEPTARHWLATERANLAAITVHAARHGWPRHAIQLSAVLHRHLYLAADFTTAQTLHEHALAAARRHGAPEEQARALHDLGSTLASVAEYDQAVDLLERALALHREAGDRAREARALSNLGTTYWRSARYDRAATHLERAVAIYHDVNDPAGEVRARLNLAATFWRSGRYPRAVDHLHWVLALSDRLGIREGQVLALGGLGAVGWRQGRYAEAVALLSRACVLAVEAGDRFGESIARMQLGAARGRTGAHDEAVEHLERAVTLWRESGDRDGHADALTNLGDVHNLAGRHETAATCHYEALRLFRACGDRTGLAMAWNGLGETASATAAPARALGAHEQARTFAVEADDLVQLARAHHGTGHVHLALGDVAGCRTQWRLAVALYDEQGAPEAERIRGAMP</sequence>
<keyword evidence="4" id="KW-1185">Reference proteome</keyword>
<dbReference type="SUPFAM" id="SSF52540">
    <property type="entry name" value="P-loop containing nucleoside triphosphate hydrolases"/>
    <property type="match status" value="1"/>
</dbReference>
<evidence type="ECO:0000256" key="1">
    <source>
        <dbReference type="PROSITE-ProRule" id="PRU00339"/>
    </source>
</evidence>
<dbReference type="PANTHER" id="PTHR47691:SF3">
    <property type="entry name" value="HTH-TYPE TRANSCRIPTIONAL REGULATOR RV0890C-RELATED"/>
    <property type="match status" value="1"/>
</dbReference>
<dbReference type="Pfam" id="PF13424">
    <property type="entry name" value="TPR_12"/>
    <property type="match status" value="2"/>
</dbReference>
<evidence type="ECO:0000313" key="3">
    <source>
        <dbReference type="EMBL" id="TDV52314.1"/>
    </source>
</evidence>
<feature type="repeat" description="TPR" evidence="1">
    <location>
        <begin position="557"/>
        <end position="590"/>
    </location>
</feature>
<feature type="repeat" description="TPR" evidence="1">
    <location>
        <begin position="597"/>
        <end position="630"/>
    </location>
</feature>